<evidence type="ECO:0000256" key="7">
    <source>
        <dbReference type="RuleBase" id="RU363032"/>
    </source>
</evidence>
<evidence type="ECO:0000256" key="2">
    <source>
        <dbReference type="ARBA" id="ARBA00022448"/>
    </source>
</evidence>
<evidence type="ECO:0000313" key="10">
    <source>
        <dbReference type="Proteomes" id="UP000542125"/>
    </source>
</evidence>
<comment type="similarity">
    <text evidence="7">Belongs to the binding-protein-dependent transport system permease family.</text>
</comment>
<feature type="transmembrane region" description="Helical" evidence="7">
    <location>
        <begin position="17"/>
        <end position="34"/>
    </location>
</feature>
<keyword evidence="2 7" id="KW-0813">Transport</keyword>
<keyword evidence="6 7" id="KW-0472">Membrane</keyword>
<comment type="caution">
    <text evidence="9">The sequence shown here is derived from an EMBL/GenBank/DDBJ whole genome shotgun (WGS) entry which is preliminary data.</text>
</comment>
<feature type="transmembrane region" description="Helical" evidence="7">
    <location>
        <begin position="223"/>
        <end position="243"/>
    </location>
</feature>
<accession>A0A7Y9IT90</accession>
<evidence type="ECO:0000256" key="1">
    <source>
        <dbReference type="ARBA" id="ARBA00004651"/>
    </source>
</evidence>
<evidence type="ECO:0000256" key="4">
    <source>
        <dbReference type="ARBA" id="ARBA00022692"/>
    </source>
</evidence>
<feature type="domain" description="ABC transmembrane type-1" evidence="8">
    <location>
        <begin position="67"/>
        <end position="247"/>
    </location>
</feature>
<comment type="subcellular location">
    <subcellularLocation>
        <location evidence="1 7">Cell membrane</location>
        <topology evidence="1 7">Multi-pass membrane protein</topology>
    </subcellularLocation>
</comment>
<keyword evidence="4 7" id="KW-0812">Transmembrane</keyword>
<evidence type="ECO:0000256" key="5">
    <source>
        <dbReference type="ARBA" id="ARBA00022989"/>
    </source>
</evidence>
<keyword evidence="10" id="KW-1185">Reference proteome</keyword>
<dbReference type="RefSeq" id="WP_179585675.1">
    <property type="nucleotide sequence ID" value="NZ_JACBYR010000001.1"/>
</dbReference>
<dbReference type="Gene3D" id="1.10.3720.10">
    <property type="entry name" value="MetI-like"/>
    <property type="match status" value="1"/>
</dbReference>
<evidence type="ECO:0000313" key="9">
    <source>
        <dbReference type="EMBL" id="NYE82627.1"/>
    </source>
</evidence>
<protein>
    <submittedName>
        <fullName evidence="9">ABC-type nitrate/sulfonate/bicarbonate transport system permease component</fullName>
    </submittedName>
</protein>
<keyword evidence="3" id="KW-1003">Cell membrane</keyword>
<dbReference type="Pfam" id="PF00528">
    <property type="entry name" value="BPD_transp_1"/>
    <property type="match status" value="1"/>
</dbReference>
<organism evidence="9 10">
    <name type="scientific">Pigmentiphaga litoralis</name>
    <dbReference type="NCBI Taxonomy" id="516702"/>
    <lineage>
        <taxon>Bacteria</taxon>
        <taxon>Pseudomonadati</taxon>
        <taxon>Pseudomonadota</taxon>
        <taxon>Betaproteobacteria</taxon>
        <taxon>Burkholderiales</taxon>
        <taxon>Alcaligenaceae</taxon>
        <taxon>Pigmentiphaga</taxon>
    </lineage>
</organism>
<evidence type="ECO:0000256" key="3">
    <source>
        <dbReference type="ARBA" id="ARBA00022475"/>
    </source>
</evidence>
<keyword evidence="5 7" id="KW-1133">Transmembrane helix</keyword>
<dbReference type="GO" id="GO:0055085">
    <property type="term" value="P:transmembrane transport"/>
    <property type="evidence" value="ECO:0007669"/>
    <property type="project" value="InterPro"/>
</dbReference>
<proteinExistence type="inferred from homology"/>
<dbReference type="GO" id="GO:0005886">
    <property type="term" value="C:plasma membrane"/>
    <property type="evidence" value="ECO:0007669"/>
    <property type="project" value="UniProtKB-SubCell"/>
</dbReference>
<dbReference type="SUPFAM" id="SSF161098">
    <property type="entry name" value="MetI-like"/>
    <property type="match status" value="1"/>
</dbReference>
<evidence type="ECO:0000259" key="8">
    <source>
        <dbReference type="PROSITE" id="PS50928"/>
    </source>
</evidence>
<dbReference type="PROSITE" id="PS50928">
    <property type="entry name" value="ABC_TM1"/>
    <property type="match status" value="1"/>
</dbReference>
<feature type="transmembrane region" description="Helical" evidence="7">
    <location>
        <begin position="133"/>
        <end position="152"/>
    </location>
</feature>
<sequence length="267" mass="29029">MTRAHAWPALARQALRGIGRCAVPLAVILAWQWMGSTERLPHYLSWPGAIWAAARELSADGELWMHVRATLLRLVCGFAIGAMVGVLTGMAAGMSRTARNFLDPLVAVVNPVPKIAFLPVVLLVFGLTHATQIAIVALSVSFPVFLGAQQAVAQVDRHLIWVARNFETPVLTLWSRVVFPAALPGIFAGLRVGLALSFVVLFAAELIGAKTGLSRLIVEGEEWVRYDIMLTGILGYAVLGFLADRLLLRIRHRVLRGSLIGTQEART</sequence>
<feature type="transmembrane region" description="Helical" evidence="7">
    <location>
        <begin position="71"/>
        <end position="93"/>
    </location>
</feature>
<name>A0A7Y9IT90_9BURK</name>
<evidence type="ECO:0000256" key="6">
    <source>
        <dbReference type="ARBA" id="ARBA00023136"/>
    </source>
</evidence>
<dbReference type="EMBL" id="JACBYR010000001">
    <property type="protein sequence ID" value="NYE82627.1"/>
    <property type="molecule type" value="Genomic_DNA"/>
</dbReference>
<feature type="transmembrane region" description="Helical" evidence="7">
    <location>
        <begin position="173"/>
        <end position="203"/>
    </location>
</feature>
<feature type="transmembrane region" description="Helical" evidence="7">
    <location>
        <begin position="105"/>
        <end position="127"/>
    </location>
</feature>
<dbReference type="PANTHER" id="PTHR30151:SF38">
    <property type="entry name" value="ALIPHATIC SULFONATES TRANSPORT PERMEASE PROTEIN SSUC-RELATED"/>
    <property type="match status" value="1"/>
</dbReference>
<dbReference type="InterPro" id="IPR000515">
    <property type="entry name" value="MetI-like"/>
</dbReference>
<dbReference type="AlphaFoldDB" id="A0A7Y9IT90"/>
<dbReference type="CDD" id="cd06261">
    <property type="entry name" value="TM_PBP2"/>
    <property type="match status" value="1"/>
</dbReference>
<dbReference type="InterPro" id="IPR035906">
    <property type="entry name" value="MetI-like_sf"/>
</dbReference>
<gene>
    <name evidence="9" type="ORF">FHW18_001898</name>
</gene>
<dbReference type="Proteomes" id="UP000542125">
    <property type="component" value="Unassembled WGS sequence"/>
</dbReference>
<reference evidence="9 10" key="1">
    <citation type="submission" date="2020-07" db="EMBL/GenBank/DDBJ databases">
        <title>Genomic Encyclopedia of Type Strains, Phase IV (KMG-V): Genome sequencing to study the core and pangenomes of soil and plant-associated prokaryotes.</title>
        <authorList>
            <person name="Whitman W."/>
        </authorList>
    </citation>
    <scope>NUCLEOTIDE SEQUENCE [LARGE SCALE GENOMIC DNA]</scope>
    <source>
        <strain evidence="9 10">SAS40</strain>
    </source>
</reference>
<dbReference type="PANTHER" id="PTHR30151">
    <property type="entry name" value="ALKANE SULFONATE ABC TRANSPORTER-RELATED, MEMBRANE SUBUNIT"/>
    <property type="match status" value="1"/>
</dbReference>